<dbReference type="Gene3D" id="3.40.50.300">
    <property type="entry name" value="P-loop containing nucleotide triphosphate hydrolases"/>
    <property type="match status" value="1"/>
</dbReference>
<proteinExistence type="predicted"/>
<keyword evidence="2" id="KW-1185">Reference proteome</keyword>
<name>A0A7C9PKL0_9BURK</name>
<protein>
    <submittedName>
        <fullName evidence="1">Sulfotransferase</fullName>
    </submittedName>
</protein>
<dbReference type="RefSeq" id="WP_163459448.1">
    <property type="nucleotide sequence ID" value="NZ_JAAGOH010000035.1"/>
</dbReference>
<dbReference type="Pfam" id="PF13469">
    <property type="entry name" value="Sulfotransfer_3"/>
    <property type="match status" value="1"/>
</dbReference>
<dbReference type="AlphaFoldDB" id="A0A7C9PKL0"/>
<accession>A0A7C9PKL0</accession>
<gene>
    <name evidence="1" type="ORF">G3A44_19665</name>
</gene>
<dbReference type="GO" id="GO:0016740">
    <property type="term" value="F:transferase activity"/>
    <property type="evidence" value="ECO:0007669"/>
    <property type="project" value="UniProtKB-KW"/>
</dbReference>
<keyword evidence="1" id="KW-0808">Transferase</keyword>
<evidence type="ECO:0000313" key="2">
    <source>
        <dbReference type="Proteomes" id="UP000484255"/>
    </source>
</evidence>
<dbReference type="SUPFAM" id="SSF52540">
    <property type="entry name" value="P-loop containing nucleoside triphosphate hydrolases"/>
    <property type="match status" value="1"/>
</dbReference>
<organism evidence="1 2">
    <name type="scientific">Ideonella livida</name>
    <dbReference type="NCBI Taxonomy" id="2707176"/>
    <lineage>
        <taxon>Bacteria</taxon>
        <taxon>Pseudomonadati</taxon>
        <taxon>Pseudomonadota</taxon>
        <taxon>Betaproteobacteria</taxon>
        <taxon>Burkholderiales</taxon>
        <taxon>Sphaerotilaceae</taxon>
        <taxon>Ideonella</taxon>
    </lineage>
</organism>
<dbReference type="InterPro" id="IPR027417">
    <property type="entry name" value="P-loop_NTPase"/>
</dbReference>
<evidence type="ECO:0000313" key="1">
    <source>
        <dbReference type="EMBL" id="NDY93412.1"/>
    </source>
</evidence>
<sequence>MDTPHWNATLALQAAARGQPAPALPGTAAALQLLLEQALAELPAAGRPETLPQQPAAQDPWQAVQDCLDLCQRAAVQAPVEPVRTLHHLACTGGTLIAKCLAAVPNVQLLSEIDPLSTQQRDLAGGRPRFAPSDMVTQWRQSSRGVDEPALVALFQQELRWIHAHARQRGQRLLLRDHAHSHFCLGAEVPERPGLDDMVRAVLPTRSVVTVRHPLDSYLSLRQLRWVHFQPATFEAYCQRWHAFLDHHARQPVVRYEDFVADPVAGLRQLCEALDLPPADHAPLVFDAFRLTGDSGRGDGVIAPRPPRPLPPELAAEAAASPSYLALVARLGYAHRLPATEVPC</sequence>
<dbReference type="Proteomes" id="UP000484255">
    <property type="component" value="Unassembled WGS sequence"/>
</dbReference>
<reference evidence="1 2" key="1">
    <citation type="submission" date="2020-02" db="EMBL/GenBank/DDBJ databases">
        <title>Ideonella bacterium strain TBM-1.</title>
        <authorList>
            <person name="Chen W.-M."/>
        </authorList>
    </citation>
    <scope>NUCLEOTIDE SEQUENCE [LARGE SCALE GENOMIC DNA]</scope>
    <source>
        <strain evidence="1 2">TBM-1</strain>
    </source>
</reference>
<dbReference type="EMBL" id="JAAGOH010000035">
    <property type="protein sequence ID" value="NDY93412.1"/>
    <property type="molecule type" value="Genomic_DNA"/>
</dbReference>
<comment type="caution">
    <text evidence="1">The sequence shown here is derived from an EMBL/GenBank/DDBJ whole genome shotgun (WGS) entry which is preliminary data.</text>
</comment>